<reference evidence="1 2" key="1">
    <citation type="submission" date="2019-01" db="EMBL/GenBank/DDBJ databases">
        <authorList>
            <person name="Brito A."/>
        </authorList>
    </citation>
    <scope>NUCLEOTIDE SEQUENCE [LARGE SCALE GENOMIC DNA]</scope>
    <source>
        <strain evidence="1">1</strain>
    </source>
</reference>
<proteinExistence type="predicted"/>
<name>A0A563W4U3_9CYAN</name>
<accession>A0A563W4U3</accession>
<evidence type="ECO:0000313" key="2">
    <source>
        <dbReference type="Proteomes" id="UP000320055"/>
    </source>
</evidence>
<evidence type="ECO:0000313" key="1">
    <source>
        <dbReference type="EMBL" id="VEP18657.1"/>
    </source>
</evidence>
<dbReference type="EMBL" id="CAACVJ010000693">
    <property type="protein sequence ID" value="VEP18657.1"/>
    <property type="molecule type" value="Genomic_DNA"/>
</dbReference>
<protein>
    <submittedName>
        <fullName evidence="1">Uncharacterized protein</fullName>
    </submittedName>
</protein>
<gene>
    <name evidence="1" type="ORF">H1P_850014</name>
</gene>
<dbReference type="AlphaFoldDB" id="A0A563W4U3"/>
<organism evidence="1 2">
    <name type="scientific">Hyella patelloides LEGE 07179</name>
    <dbReference type="NCBI Taxonomy" id="945734"/>
    <lineage>
        <taxon>Bacteria</taxon>
        <taxon>Bacillati</taxon>
        <taxon>Cyanobacteriota</taxon>
        <taxon>Cyanophyceae</taxon>
        <taxon>Pleurocapsales</taxon>
        <taxon>Hyellaceae</taxon>
        <taxon>Hyella</taxon>
    </lineage>
</organism>
<keyword evidence="2" id="KW-1185">Reference proteome</keyword>
<sequence length="38" mass="4357">MVSLADHQQYVPIVAIANLLAWAYGKERFSEKKPLKIQ</sequence>
<dbReference type="Proteomes" id="UP000320055">
    <property type="component" value="Unassembled WGS sequence"/>
</dbReference>